<dbReference type="HAMAP" id="MF_01011">
    <property type="entry name" value="RNA_methyltr_TrmA"/>
    <property type="match status" value="1"/>
</dbReference>
<keyword evidence="3 7" id="KW-0949">S-adenosyl-L-methionine</keyword>
<dbReference type="PANTHER" id="PTHR47790:SF2">
    <property type="entry name" value="TRNA_TMRNA (URACIL-C(5))-METHYLTRANSFERASE"/>
    <property type="match status" value="1"/>
</dbReference>
<dbReference type="GO" id="GO:0019843">
    <property type="term" value="F:rRNA binding"/>
    <property type="evidence" value="ECO:0007669"/>
    <property type="project" value="TreeGrafter"/>
</dbReference>
<comment type="caution">
    <text evidence="10">The sequence shown here is derived from an EMBL/GenBank/DDBJ whole genome shotgun (WGS) entry which is preliminary data.</text>
</comment>
<keyword evidence="1 7" id="KW-0489">Methyltransferase</keyword>
<evidence type="ECO:0000256" key="1">
    <source>
        <dbReference type="ARBA" id="ARBA00022603"/>
    </source>
</evidence>
<dbReference type="CDD" id="cd02440">
    <property type="entry name" value="AdoMet_MTases"/>
    <property type="match status" value="1"/>
</dbReference>
<dbReference type="InterPro" id="IPR029063">
    <property type="entry name" value="SAM-dependent_MTases_sf"/>
</dbReference>
<feature type="active site" description="Proton acceptor" evidence="7">
    <location>
        <position position="400"/>
    </location>
</feature>
<dbReference type="PROSITE" id="PS01230">
    <property type="entry name" value="TRMA_1"/>
    <property type="match status" value="1"/>
</dbReference>
<feature type="binding site" evidence="7">
    <location>
        <position position="265"/>
    </location>
    <ligand>
        <name>S-adenosyl-L-methionine</name>
        <dbReference type="ChEBI" id="CHEBI:59789"/>
    </ligand>
</feature>
<dbReference type="FunFam" id="2.40.50.1070:FF:000001">
    <property type="entry name" value="tRNA/tmRNA (uracil-C(5))-methyltransferase"/>
    <property type="match status" value="1"/>
</dbReference>
<feature type="binding site" evidence="7 8">
    <location>
        <position position="281"/>
    </location>
    <ligand>
        <name>S-adenosyl-L-methionine</name>
        <dbReference type="ChEBI" id="CHEBI:59789"/>
    </ligand>
</feature>
<dbReference type="PANTHER" id="PTHR47790">
    <property type="entry name" value="TRNA/TMRNA (URACIL-C(5))-METHYLTRANSFERASE"/>
    <property type="match status" value="1"/>
</dbReference>
<evidence type="ECO:0000313" key="10">
    <source>
        <dbReference type="EMBL" id="ERO57389.1"/>
    </source>
</evidence>
<dbReference type="EMBL" id="AMWE01000004">
    <property type="protein sequence ID" value="ERO57389.1"/>
    <property type="molecule type" value="Genomic_DNA"/>
</dbReference>
<dbReference type="GO" id="GO:0000049">
    <property type="term" value="F:tRNA binding"/>
    <property type="evidence" value="ECO:0007669"/>
    <property type="project" value="TreeGrafter"/>
</dbReference>
<reference evidence="11" key="1">
    <citation type="journal article" date="2013" name="Diversity">
        <title>Genome Sequence of Dickeya solani, a New soft Rot Pathogen of Potato, Suggests its Emergence May Be Related to a Novel Combination of Non-Ribosomal Peptide/Polyketide Synthetase Clusters.</title>
        <authorList>
            <person name="Garlant L."/>
            <person name="Koskinen P."/>
            <person name="Rouhiainen L."/>
            <person name="Laine P."/>
            <person name="Paulin L."/>
            <person name="Auvinen P."/>
            <person name="Holm L."/>
            <person name="Pirhonen M."/>
        </authorList>
    </citation>
    <scope>NUCLEOTIDE SEQUENCE [LARGE SCALE GENOMIC DNA]</scope>
    <source>
        <strain evidence="11">D s0432-1</strain>
    </source>
</reference>
<dbReference type="PROSITE" id="PS51687">
    <property type="entry name" value="SAM_MT_RNA_M5U"/>
    <property type="match status" value="1"/>
</dbReference>
<dbReference type="FunFam" id="3.40.50.150:FF:000012">
    <property type="entry name" value="tRNA/tmRNA (uracil-C(5))-methyltransferase"/>
    <property type="match status" value="1"/>
</dbReference>
<organism evidence="10 11">
    <name type="scientific">Dickeya solani D s0432-1</name>
    <dbReference type="NCBI Taxonomy" id="1231725"/>
    <lineage>
        <taxon>Bacteria</taxon>
        <taxon>Pseudomonadati</taxon>
        <taxon>Pseudomonadota</taxon>
        <taxon>Gammaproteobacteria</taxon>
        <taxon>Enterobacterales</taxon>
        <taxon>Pectobacteriaceae</taxon>
        <taxon>Dickeya</taxon>
    </lineage>
</organism>
<name>A0AAV3K9S6_9GAMM</name>
<dbReference type="Proteomes" id="UP000017142">
    <property type="component" value="Unassembled WGS sequence"/>
</dbReference>
<dbReference type="InterPro" id="IPR010280">
    <property type="entry name" value="U5_MeTrfase_fam"/>
</dbReference>
<evidence type="ECO:0000256" key="3">
    <source>
        <dbReference type="ARBA" id="ARBA00022691"/>
    </source>
</evidence>
<feature type="binding site" evidence="7 8">
    <location>
        <position position="232"/>
    </location>
    <ligand>
        <name>S-adenosyl-L-methionine</name>
        <dbReference type="ChEBI" id="CHEBI:59789"/>
    </ligand>
</feature>
<dbReference type="Pfam" id="PF05958">
    <property type="entry name" value="tRNA_U5-meth_tr"/>
    <property type="match status" value="1"/>
</dbReference>
<evidence type="ECO:0000256" key="2">
    <source>
        <dbReference type="ARBA" id="ARBA00022679"/>
    </source>
</evidence>
<dbReference type="InterPro" id="IPR030390">
    <property type="entry name" value="MeTrfase_TrmA_AS"/>
</dbReference>
<feature type="active site" description="Nucleophile" evidence="7 8">
    <location>
        <position position="366"/>
    </location>
</feature>
<dbReference type="InterPro" id="IPR030391">
    <property type="entry name" value="MeTrfase_TrmA_CS"/>
</dbReference>
<dbReference type="SUPFAM" id="SSF53335">
    <property type="entry name" value="S-adenosyl-L-methionine-dependent methyltransferases"/>
    <property type="match status" value="1"/>
</dbReference>
<evidence type="ECO:0000256" key="4">
    <source>
        <dbReference type="ARBA" id="ARBA00022694"/>
    </source>
</evidence>
<feature type="binding site" evidence="7 8">
    <location>
        <position position="260"/>
    </location>
    <ligand>
        <name>S-adenosyl-L-methionine</name>
        <dbReference type="ChEBI" id="CHEBI:59789"/>
    </ligand>
</feature>
<evidence type="ECO:0000256" key="6">
    <source>
        <dbReference type="ARBA" id="ARBA00052788"/>
    </source>
</evidence>
<dbReference type="InterPro" id="IPR011869">
    <property type="entry name" value="TrmA_MeTrfase"/>
</dbReference>
<dbReference type="PROSITE" id="PS01231">
    <property type="entry name" value="TRMA_2"/>
    <property type="match status" value="1"/>
</dbReference>
<keyword evidence="4 7" id="KW-0819">tRNA processing</keyword>
<comment type="similarity">
    <text evidence="7">Belongs to the class I-like SAM-binding methyltransferase superfamily. RNA M5U methyltransferase family. TrmA subfamily.</text>
</comment>
<evidence type="ECO:0000256" key="8">
    <source>
        <dbReference type="PROSITE-ProRule" id="PRU01024"/>
    </source>
</evidence>
<sequence length="409" mass="46852">MSRLPFWIRESEQQGWTSLQDSLQSRPDNIATLSSCFLDETIMTPEILPIDQYDAQLEEKTGRLGAMMAPFDAPAPAVFRSPVSHYRMRAEFRIWHDGDDLYHIMFDQQTKQRIRVDQFPAASELINRLMPALLSALRAEPVLRRKLFQIDYLSTLSGEIAVSLLYHKALDDEWQQRARLLRDQLRDQGFALQLIGRATKTKICLDRDYVDECLPVAGRQMIYRQVENSFTQPNAMMNIQMLEWALSVTQGSTDDLLELYCGNGNFSLALARNFERVLATEIAKPSVAAAQYNIAANQIDNVQIIRMAAEEFTQAMNGVRQFNRLQGIDLAGYRCETIFVDPPRSGLDDDTVKLIQAYPRILYISCNPETLCANLETLSQTHRISQLALFDQFPYTHHMECGVLLEKRQ</sequence>
<feature type="active site" evidence="9">
    <location>
        <position position="366"/>
    </location>
</feature>
<dbReference type="EC" id="2.1.1.35" evidence="7"/>
<comment type="catalytic activity">
    <reaction evidence="6 7">
        <text>uridine(54) in tRNA + S-adenosyl-L-methionine = 5-methyluridine(54) in tRNA + S-adenosyl-L-homocysteine + H(+)</text>
        <dbReference type="Rhea" id="RHEA:42712"/>
        <dbReference type="Rhea" id="RHEA-COMP:10167"/>
        <dbReference type="Rhea" id="RHEA-COMP:10193"/>
        <dbReference type="ChEBI" id="CHEBI:15378"/>
        <dbReference type="ChEBI" id="CHEBI:57856"/>
        <dbReference type="ChEBI" id="CHEBI:59789"/>
        <dbReference type="ChEBI" id="CHEBI:65315"/>
        <dbReference type="ChEBI" id="CHEBI:74447"/>
        <dbReference type="EC" id="2.1.1.35"/>
    </reaction>
</comment>
<protein>
    <recommendedName>
        <fullName evidence="7">tRNA/tmRNA (uracil-C(5))-methyltransferase</fullName>
        <ecNumber evidence="7">2.1.1.35</ecNumber>
    </recommendedName>
    <alternativeName>
        <fullName evidence="7">tRNA (uracil(54)-C(5))-methyltransferase</fullName>
    </alternativeName>
    <alternativeName>
        <fullName evidence="7">tRNA(m5U54)-methyltransferase</fullName>
        <shortName evidence="7">RUMT</shortName>
    </alternativeName>
    <alternativeName>
        <fullName evidence="7">tmRNA (uracil(341)-C(5))-methyltransferase</fullName>
    </alternativeName>
</protein>
<evidence type="ECO:0000256" key="9">
    <source>
        <dbReference type="PROSITE-ProRule" id="PRU10015"/>
    </source>
</evidence>
<dbReference type="Gene3D" id="3.40.50.150">
    <property type="entry name" value="Vaccinia Virus protein VP39"/>
    <property type="match status" value="1"/>
</dbReference>
<dbReference type="AlphaFoldDB" id="A0AAV3K9S6"/>
<feature type="binding site" evidence="7 8">
    <location>
        <position position="341"/>
    </location>
    <ligand>
        <name>S-adenosyl-L-methionine</name>
        <dbReference type="ChEBI" id="CHEBI:59789"/>
    </ligand>
</feature>
<gene>
    <name evidence="7" type="primary">trmA</name>
    <name evidence="10" type="ORF">A544_3980</name>
</gene>
<comment type="catalytic activity">
    <reaction evidence="5 7">
        <text>uridine(341) in tmRNA + S-adenosyl-L-methionine = 5-methyluridine(341) in tmRNA + S-adenosyl-L-homocysteine + H(+)</text>
        <dbReference type="Rhea" id="RHEA:43612"/>
        <dbReference type="Rhea" id="RHEA-COMP:10630"/>
        <dbReference type="Rhea" id="RHEA-COMP:10631"/>
        <dbReference type="ChEBI" id="CHEBI:15378"/>
        <dbReference type="ChEBI" id="CHEBI:57856"/>
        <dbReference type="ChEBI" id="CHEBI:59789"/>
        <dbReference type="ChEBI" id="CHEBI:65315"/>
        <dbReference type="ChEBI" id="CHEBI:74447"/>
    </reaction>
</comment>
<keyword evidence="2 7" id="KW-0808">Transferase</keyword>
<accession>A0AAV3K9S6</accession>
<proteinExistence type="inferred from homology"/>
<dbReference type="GO" id="GO:0030488">
    <property type="term" value="P:tRNA methylation"/>
    <property type="evidence" value="ECO:0007669"/>
    <property type="project" value="UniProtKB-UniRule"/>
</dbReference>
<dbReference type="GO" id="GO:0005829">
    <property type="term" value="C:cytosol"/>
    <property type="evidence" value="ECO:0007669"/>
    <property type="project" value="TreeGrafter"/>
</dbReference>
<evidence type="ECO:0000256" key="7">
    <source>
        <dbReference type="HAMAP-Rule" id="MF_01011"/>
    </source>
</evidence>
<evidence type="ECO:0000313" key="11">
    <source>
        <dbReference type="Proteomes" id="UP000017142"/>
    </source>
</evidence>
<comment type="function">
    <text evidence="7">Dual-specificity methyltransferase that catalyzes the formation of 5-methyluridine at position 54 (m5U54) in all tRNAs, and that of position 341 (m5U341) in tmRNA (transfer-mRNA).</text>
</comment>
<dbReference type="GO" id="GO:0030697">
    <property type="term" value="F:tRNA (uracil(54)-C5)-methyltransferase activity, S-adenosyl methionine-dependent"/>
    <property type="evidence" value="ECO:0007669"/>
    <property type="project" value="UniProtKB-UniRule"/>
</dbReference>
<dbReference type="Gene3D" id="2.40.50.1070">
    <property type="match status" value="1"/>
</dbReference>
<dbReference type="NCBIfam" id="TIGR02143">
    <property type="entry name" value="trmA_only"/>
    <property type="match status" value="1"/>
</dbReference>
<evidence type="ECO:0000256" key="5">
    <source>
        <dbReference type="ARBA" id="ARBA00051255"/>
    </source>
</evidence>